<dbReference type="InterPro" id="IPR038299">
    <property type="entry name" value="DAO_C_sf"/>
</dbReference>
<keyword evidence="4" id="KW-0274">FAD</keyword>
<evidence type="ECO:0000256" key="3">
    <source>
        <dbReference type="ARBA" id="ARBA00022630"/>
    </source>
</evidence>
<dbReference type="InterPro" id="IPR031656">
    <property type="entry name" value="DAO_C"/>
</dbReference>
<keyword evidence="3" id="KW-0285">Flavoprotein</keyword>
<feature type="domain" description="Alpha-glycerophosphate oxidase C-terminal" evidence="7">
    <location>
        <begin position="415"/>
        <end position="535"/>
    </location>
</feature>
<dbReference type="Gene3D" id="1.10.8.870">
    <property type="entry name" value="Alpha-glycerophosphate oxidase, cap domain"/>
    <property type="match status" value="1"/>
</dbReference>
<keyword evidence="5" id="KW-0560">Oxidoreductase</keyword>
<evidence type="ECO:0000313" key="8">
    <source>
        <dbReference type="EMBL" id="UXN69249.1"/>
    </source>
</evidence>
<comment type="cofactor">
    <cofactor evidence="1">
        <name>FAD</name>
        <dbReference type="ChEBI" id="CHEBI:57692"/>
    </cofactor>
</comment>
<dbReference type="SUPFAM" id="SSF51905">
    <property type="entry name" value="FAD/NAD(P)-binding domain"/>
    <property type="match status" value="1"/>
</dbReference>
<comment type="similarity">
    <text evidence="2">Belongs to the FAD-dependent glycerol-3-phosphate dehydrogenase family.</text>
</comment>
<evidence type="ECO:0000313" key="9">
    <source>
        <dbReference type="Proteomes" id="UP001061862"/>
    </source>
</evidence>
<gene>
    <name evidence="8" type="ORF">N8A98_18725</name>
</gene>
<dbReference type="InterPro" id="IPR036188">
    <property type="entry name" value="FAD/NAD-bd_sf"/>
</dbReference>
<evidence type="ECO:0000256" key="2">
    <source>
        <dbReference type="ARBA" id="ARBA00007330"/>
    </source>
</evidence>
<reference evidence="8 9" key="1">
    <citation type="submission" date="2022-09" db="EMBL/GenBank/DDBJ databases">
        <title>Interaction between co-microsymbionts with complementary sets of symbiotic genes in legume-rhizobium systems.</title>
        <authorList>
            <person name="Safronova V."/>
            <person name="Sazanova A."/>
            <person name="Afonin A."/>
            <person name="Chirak E."/>
        </authorList>
    </citation>
    <scope>NUCLEOTIDE SEQUENCE [LARGE SCALE GENOMIC DNA]</scope>
    <source>
        <strain evidence="8 9">A18/4-1</strain>
    </source>
</reference>
<dbReference type="RefSeq" id="WP_262167579.1">
    <property type="nucleotide sequence ID" value="NZ_CP104965.1"/>
</dbReference>
<dbReference type="Proteomes" id="UP001061862">
    <property type="component" value="Chromosome"/>
</dbReference>
<dbReference type="PANTHER" id="PTHR11985">
    <property type="entry name" value="GLYCEROL-3-PHOSPHATE DEHYDROGENASE"/>
    <property type="match status" value="1"/>
</dbReference>
<dbReference type="Gene3D" id="3.30.9.10">
    <property type="entry name" value="D-Amino Acid Oxidase, subunit A, domain 2"/>
    <property type="match status" value="1"/>
</dbReference>
<feature type="domain" description="FAD dependent oxidoreductase" evidence="6">
    <location>
        <begin position="17"/>
        <end position="374"/>
    </location>
</feature>
<dbReference type="InterPro" id="IPR006076">
    <property type="entry name" value="FAD-dep_OxRdtase"/>
</dbReference>
<sequence>MTRAQSWTRLRERPEIDVLVIGGGINGISVFRELALNGVDVVLAEKSDFCSGASAALSRMVHGGLRYLENGEFKLVRESLLERDRLLRNAPHYVKPLPTTVPIFDRFSGLTNSAFRFLGLTRKPSRRGALVIKTGLVLYDLFTGGRRAMPRHEFRSRRETMARWPAINPSLCNSATYYDAWVSHPERLGMEMLRDTVAECPGAVAINYARVERGGEGLVLHDELGGEAYAIAPKLIINATGGWIDLTNAAIGSAQHRIMGGTKGSHLVITNRALFKALDGHMIYYENEDGRICILFPYLGNVLVGSTDIRTDDPESVRCEPDERAYILQSLGFVFPDIEIADEDIIFQFAGVRPLPASDDKVTGRIPRDHFCEVIEGDVPVVCMVGGKWTTFRSFGAMAADLVLDRLGRARFRDTETLAIGGGRDFPVDADNWVAALCARYDLDRAVTQSLFERYGTEAENVAGFMVAGPDVEVGRSGYWRRELLYLIGAEHVETLADLLLRRTAIGISGRLSLGVIDVTLDLLGMERGWPADRRAVERADFLALLARNYGLDEATLLHRDSEESPLWEPRKSA</sequence>
<evidence type="ECO:0000256" key="5">
    <source>
        <dbReference type="ARBA" id="ARBA00023002"/>
    </source>
</evidence>
<dbReference type="InterPro" id="IPR000447">
    <property type="entry name" value="G3P_DH_FAD-dep"/>
</dbReference>
<dbReference type="Pfam" id="PF16901">
    <property type="entry name" value="DAO_C"/>
    <property type="match status" value="1"/>
</dbReference>
<protein>
    <submittedName>
        <fullName evidence="8">Glycerol-3-phosphate dehydrogenase/oxidase</fullName>
    </submittedName>
</protein>
<dbReference type="Gene3D" id="3.50.50.60">
    <property type="entry name" value="FAD/NAD(P)-binding domain"/>
    <property type="match status" value="1"/>
</dbReference>
<evidence type="ECO:0000256" key="4">
    <source>
        <dbReference type="ARBA" id="ARBA00022827"/>
    </source>
</evidence>
<dbReference type="PRINTS" id="PR01001">
    <property type="entry name" value="FADG3PDH"/>
</dbReference>
<evidence type="ECO:0000259" key="6">
    <source>
        <dbReference type="Pfam" id="PF01266"/>
    </source>
</evidence>
<accession>A0ABY6CAH0</accession>
<organism evidence="8 9">
    <name type="scientific">Devosia neptuniae</name>
    <dbReference type="NCBI Taxonomy" id="191302"/>
    <lineage>
        <taxon>Bacteria</taxon>
        <taxon>Pseudomonadati</taxon>
        <taxon>Pseudomonadota</taxon>
        <taxon>Alphaproteobacteria</taxon>
        <taxon>Hyphomicrobiales</taxon>
        <taxon>Devosiaceae</taxon>
        <taxon>Devosia</taxon>
    </lineage>
</organism>
<dbReference type="PANTHER" id="PTHR11985:SF15">
    <property type="entry name" value="GLYCEROL-3-PHOSPHATE DEHYDROGENASE, MITOCHONDRIAL"/>
    <property type="match status" value="1"/>
</dbReference>
<keyword evidence="9" id="KW-1185">Reference proteome</keyword>
<name>A0ABY6CAH0_9HYPH</name>
<dbReference type="EMBL" id="CP104965">
    <property type="protein sequence ID" value="UXN69249.1"/>
    <property type="molecule type" value="Genomic_DNA"/>
</dbReference>
<evidence type="ECO:0000259" key="7">
    <source>
        <dbReference type="Pfam" id="PF16901"/>
    </source>
</evidence>
<dbReference type="Pfam" id="PF01266">
    <property type="entry name" value="DAO"/>
    <property type="match status" value="1"/>
</dbReference>
<evidence type="ECO:0000256" key="1">
    <source>
        <dbReference type="ARBA" id="ARBA00001974"/>
    </source>
</evidence>
<proteinExistence type="inferred from homology"/>